<organism evidence="1 2">
    <name type="scientific">Basidiobolus ranarum</name>
    <dbReference type="NCBI Taxonomy" id="34480"/>
    <lineage>
        <taxon>Eukaryota</taxon>
        <taxon>Fungi</taxon>
        <taxon>Fungi incertae sedis</taxon>
        <taxon>Zoopagomycota</taxon>
        <taxon>Entomophthoromycotina</taxon>
        <taxon>Basidiobolomycetes</taxon>
        <taxon>Basidiobolales</taxon>
        <taxon>Basidiobolaceae</taxon>
        <taxon>Basidiobolus</taxon>
    </lineage>
</organism>
<accession>A0ABR2VKF0</accession>
<dbReference type="Proteomes" id="UP001479436">
    <property type="component" value="Unassembled WGS sequence"/>
</dbReference>
<dbReference type="Pfam" id="PF01293">
    <property type="entry name" value="PEPCK_ATP"/>
    <property type="match status" value="1"/>
</dbReference>
<dbReference type="Gene3D" id="3.90.228.20">
    <property type="match status" value="1"/>
</dbReference>
<dbReference type="InterPro" id="IPR013035">
    <property type="entry name" value="PEP_carboxykinase_C"/>
</dbReference>
<dbReference type="EC" id="4.1.1.49" evidence="1"/>
<keyword evidence="2" id="KW-1185">Reference proteome</keyword>
<dbReference type="PANTHER" id="PTHR30031:SF0">
    <property type="entry name" value="PHOSPHOENOLPYRUVATE CARBOXYKINASE (ATP)"/>
    <property type="match status" value="1"/>
</dbReference>
<dbReference type="Gene3D" id="2.170.8.10">
    <property type="entry name" value="Phosphoenolpyruvate Carboxykinase, domain 2"/>
    <property type="match status" value="1"/>
</dbReference>
<name>A0ABR2VKF0_9FUNG</name>
<evidence type="ECO:0000313" key="2">
    <source>
        <dbReference type="Proteomes" id="UP001479436"/>
    </source>
</evidence>
<dbReference type="SUPFAM" id="SSF53795">
    <property type="entry name" value="PEP carboxykinase-like"/>
    <property type="match status" value="1"/>
</dbReference>
<sequence>MVIRYLIGDDEHCWTDNGVFNIEGGCYAKCIDLSAEKEPEIFNAIRFGSVLENVVFDQENRVVDYTDSSLTENTRCAYPIEYIPNAKIPCVGGHPKNIVLLTCDAFGVLPPVAKLTSAQAMYHFISGYTAKIAGTEEGVTEPQATFSACFGQPFLVWHPVKYASMLAEKMKEHNTNVWLVNTGWNGGAYGVGSRISLKYSRAIIDAIHNGELAQAEFENYPIFNIEIPKGVSNVPNEVLNPSVSWNGTKESYVATVEKLAGLFNENFQLYADQATPEILAAGPKL</sequence>
<gene>
    <name evidence="1" type="primary">PCK1_4</name>
    <name evidence="1" type="ORF">K7432_017389</name>
</gene>
<dbReference type="InterPro" id="IPR001272">
    <property type="entry name" value="PEP_carboxykinase_ATP"/>
</dbReference>
<dbReference type="EMBL" id="JASJQH010010584">
    <property type="protein sequence ID" value="KAK9670835.1"/>
    <property type="molecule type" value="Genomic_DNA"/>
</dbReference>
<comment type="caution">
    <text evidence="1">The sequence shown here is derived from an EMBL/GenBank/DDBJ whole genome shotgun (WGS) entry which is preliminary data.</text>
</comment>
<protein>
    <submittedName>
        <fullName evidence="1">Protein kinase C-like 1</fullName>
        <ecNumber evidence="1">4.1.1.49</ecNumber>
    </submittedName>
</protein>
<dbReference type="PROSITE" id="PS00532">
    <property type="entry name" value="PEPCK_ATP"/>
    <property type="match status" value="1"/>
</dbReference>
<dbReference type="GO" id="GO:0004612">
    <property type="term" value="F:phosphoenolpyruvate carboxykinase (ATP) activity"/>
    <property type="evidence" value="ECO:0007669"/>
    <property type="project" value="UniProtKB-EC"/>
</dbReference>
<proteinExistence type="predicted"/>
<dbReference type="PANTHER" id="PTHR30031">
    <property type="entry name" value="PHOSPHOENOLPYRUVATE CARBOXYKINASE ATP"/>
    <property type="match status" value="1"/>
</dbReference>
<keyword evidence="1" id="KW-0456">Lyase</keyword>
<reference evidence="1 2" key="1">
    <citation type="submission" date="2023-04" db="EMBL/GenBank/DDBJ databases">
        <title>Genome of Basidiobolus ranarum AG-B5.</title>
        <authorList>
            <person name="Stajich J.E."/>
            <person name="Carter-House D."/>
            <person name="Gryganskyi A."/>
        </authorList>
    </citation>
    <scope>NUCLEOTIDE SEQUENCE [LARGE SCALE GENOMIC DNA]</scope>
    <source>
        <strain evidence="1 2">AG-B5</strain>
    </source>
</reference>
<evidence type="ECO:0000313" key="1">
    <source>
        <dbReference type="EMBL" id="KAK9670835.1"/>
    </source>
</evidence>
<dbReference type="InterPro" id="IPR015994">
    <property type="entry name" value="PEPCK_ATP_CS"/>
</dbReference>